<dbReference type="Pfam" id="PF03437">
    <property type="entry name" value="BtpA"/>
    <property type="match status" value="1"/>
</dbReference>
<evidence type="ECO:0000313" key="1">
    <source>
        <dbReference type="EMBL" id="MDQ4215172.1"/>
    </source>
</evidence>
<reference evidence="1 2" key="1">
    <citation type="submission" date="2023-08" db="EMBL/GenBank/DDBJ databases">
        <title>Microbacterium sp. nov., isolated from a waste landfill.</title>
        <authorList>
            <person name="Wen W."/>
        </authorList>
    </citation>
    <scope>NUCLEOTIDE SEQUENCE [LARGE SCALE GENOMIC DNA]</scope>
    <source>
        <strain evidence="1 2">ASV81</strain>
    </source>
</reference>
<protein>
    <submittedName>
        <fullName evidence="1">BtpA/SgcQ family protein</fullName>
    </submittedName>
</protein>
<evidence type="ECO:0000313" key="2">
    <source>
        <dbReference type="Proteomes" id="UP001230289"/>
    </source>
</evidence>
<organism evidence="1 2">
    <name type="scientific">Microbacterium capsulatum</name>
    <dbReference type="NCBI Taxonomy" id="3041921"/>
    <lineage>
        <taxon>Bacteria</taxon>
        <taxon>Bacillati</taxon>
        <taxon>Actinomycetota</taxon>
        <taxon>Actinomycetes</taxon>
        <taxon>Micrococcales</taxon>
        <taxon>Microbacteriaceae</taxon>
        <taxon>Microbacterium</taxon>
    </lineage>
</organism>
<dbReference type="Gene3D" id="3.20.20.70">
    <property type="entry name" value="Aldolase class I"/>
    <property type="match status" value="1"/>
</dbReference>
<dbReference type="PANTHER" id="PTHR21381">
    <property type="entry name" value="ZGC:162297"/>
    <property type="match status" value="1"/>
</dbReference>
<dbReference type="SUPFAM" id="SSF51395">
    <property type="entry name" value="FMN-linked oxidoreductases"/>
    <property type="match status" value="1"/>
</dbReference>
<name>A0ABU0XJ57_9MICO</name>
<proteinExistence type="predicted"/>
<dbReference type="Proteomes" id="UP001230289">
    <property type="component" value="Unassembled WGS sequence"/>
</dbReference>
<gene>
    <name evidence="1" type="ORF">RBR11_14730</name>
</gene>
<comment type="caution">
    <text evidence="1">The sequence shown here is derived from an EMBL/GenBank/DDBJ whole genome shotgun (WGS) entry which is preliminary data.</text>
</comment>
<dbReference type="PANTHER" id="PTHR21381:SF3">
    <property type="entry name" value="SGC REGION PROTEIN SGCQ-RELATED"/>
    <property type="match status" value="1"/>
</dbReference>
<dbReference type="EMBL" id="JAVFCB010000009">
    <property type="protein sequence ID" value="MDQ4215172.1"/>
    <property type="molecule type" value="Genomic_DNA"/>
</dbReference>
<sequence length="247" mass="26459">MTTDYRSAFPSAKPAFAMLHLKGEDRADRLDRARHEIDLLAGSGLDAFIVENYFGDVDDVVAVLDHLRDTRPDAVFGINILKDDWRAFELAQAYGAAFLQLDSVAGHLPPDEDAVFAERLATARAATDALVFGGVRFKYQPYLSGRSLREDLELGVQRCDAIVVTGEGTGLLTPLEKTAEFREVVGDGFPLIIGAGVTPQNVADQLAEADGVIIGSALKDTLADTGDVSAENVAAFIAALRALPARV</sequence>
<dbReference type="InterPro" id="IPR005137">
    <property type="entry name" value="BtpA"/>
</dbReference>
<keyword evidence="2" id="KW-1185">Reference proteome</keyword>
<dbReference type="RefSeq" id="WP_308490126.1">
    <property type="nucleotide sequence ID" value="NZ_JAVFCB010000009.1"/>
</dbReference>
<accession>A0ABU0XJ57</accession>
<dbReference type="InterPro" id="IPR013785">
    <property type="entry name" value="Aldolase_TIM"/>
</dbReference>